<dbReference type="Proteomes" id="UP000051952">
    <property type="component" value="Unassembled WGS sequence"/>
</dbReference>
<dbReference type="Gene3D" id="3.40.50.300">
    <property type="entry name" value="P-loop containing nucleotide triphosphate hydrolases"/>
    <property type="match status" value="2"/>
</dbReference>
<dbReference type="GO" id="GO:0005525">
    <property type="term" value="F:GTP binding"/>
    <property type="evidence" value="ECO:0007669"/>
    <property type="project" value="UniProtKB-KW"/>
</dbReference>
<keyword evidence="2" id="KW-0547">Nucleotide-binding</keyword>
<dbReference type="GO" id="GO:0009267">
    <property type="term" value="P:cellular response to starvation"/>
    <property type="evidence" value="ECO:0007669"/>
    <property type="project" value="TreeGrafter"/>
</dbReference>
<dbReference type="PANTHER" id="PTHR11259">
    <property type="entry name" value="RAS-RELATED GTP BINDING RAG/GTR YEAST"/>
    <property type="match status" value="1"/>
</dbReference>
<dbReference type="OrthoDB" id="10020193at2759"/>
<keyword evidence="5" id="KW-1185">Reference proteome</keyword>
<sequence length="378" mass="41835">MSASTNGEQKLLLMGPSKGGKTCMRSVIFENYLPRDVLRLTLSVGIDNNRIRLLSNLHLNLWDCGGQKEYVSNYLTKQKEYIFRNVHVLLFVFDVFALSVTNNDPNASPADRKESQDLKAFASTLVESSAMHGGSGANDGKQMIDWTKQEMLDYFASGILYLREQSPNARVTVLLHKIDIISPEYRVKIIAQRKQEIIQRLHDCGVPESATSMIDFYATTIWSDSLYFAYSMIVRSLIPHRGILINELKRIHKACDAADVALYERGTLLTIAHVSGDGAEVDVTDSEGRASAIADIMKGFRMSCMQSGTTPQQLKLVLGGGGTALLSPFTECTLVLVVSHDARASVGIHQLNVEAVRANFVTYLRSRDPVAVAMNEVL</sequence>
<evidence type="ECO:0000256" key="2">
    <source>
        <dbReference type="ARBA" id="ARBA00022741"/>
    </source>
</evidence>
<dbReference type="GO" id="GO:1904263">
    <property type="term" value="P:positive regulation of TORC1 signaling"/>
    <property type="evidence" value="ECO:0007669"/>
    <property type="project" value="TreeGrafter"/>
</dbReference>
<reference evidence="5" key="1">
    <citation type="submission" date="2015-09" db="EMBL/GenBank/DDBJ databases">
        <authorList>
            <consortium name="Pathogen Informatics"/>
        </authorList>
    </citation>
    <scope>NUCLEOTIDE SEQUENCE [LARGE SCALE GENOMIC DNA]</scope>
    <source>
        <strain evidence="5">Lake Konstanz</strain>
    </source>
</reference>
<dbReference type="GO" id="GO:1990131">
    <property type="term" value="C:Gtr1-Gtr2 GTPase complex"/>
    <property type="evidence" value="ECO:0007669"/>
    <property type="project" value="TreeGrafter"/>
</dbReference>
<dbReference type="GO" id="GO:0003924">
    <property type="term" value="F:GTPase activity"/>
    <property type="evidence" value="ECO:0007669"/>
    <property type="project" value="TreeGrafter"/>
</dbReference>
<dbReference type="InterPro" id="IPR006762">
    <property type="entry name" value="Gtr1_RagA"/>
</dbReference>
<evidence type="ECO:0000313" key="5">
    <source>
        <dbReference type="Proteomes" id="UP000051952"/>
    </source>
</evidence>
<dbReference type="GO" id="GO:0010507">
    <property type="term" value="P:negative regulation of autophagy"/>
    <property type="evidence" value="ECO:0007669"/>
    <property type="project" value="TreeGrafter"/>
</dbReference>
<name>A0A0S4INT4_BODSA</name>
<dbReference type="InterPro" id="IPR027417">
    <property type="entry name" value="P-loop_NTPase"/>
</dbReference>
<dbReference type="Pfam" id="PF04670">
    <property type="entry name" value="Gtr1_RagA"/>
    <property type="match status" value="1"/>
</dbReference>
<dbReference type="PANTHER" id="PTHR11259:SF1">
    <property type="entry name" value="RAS-RELATED GTP-BINDING PROTEIN"/>
    <property type="match status" value="1"/>
</dbReference>
<dbReference type="VEuPathDB" id="TriTrypDB:BSAL_57400"/>
<dbReference type="SUPFAM" id="SSF52540">
    <property type="entry name" value="P-loop containing nucleoside triphosphate hydrolases"/>
    <property type="match status" value="1"/>
</dbReference>
<evidence type="ECO:0000256" key="3">
    <source>
        <dbReference type="ARBA" id="ARBA00023134"/>
    </source>
</evidence>
<proteinExistence type="inferred from homology"/>
<dbReference type="GO" id="GO:0005764">
    <property type="term" value="C:lysosome"/>
    <property type="evidence" value="ECO:0007669"/>
    <property type="project" value="TreeGrafter"/>
</dbReference>
<accession>A0A0S4INT4</accession>
<protein>
    <submittedName>
        <fullName evidence="4">Ras-related GTP-binding protein, putative</fullName>
    </submittedName>
</protein>
<dbReference type="EMBL" id="CYKH01000212">
    <property type="protein sequence ID" value="CUE91951.1"/>
    <property type="molecule type" value="Genomic_DNA"/>
</dbReference>
<dbReference type="Gene3D" id="3.30.450.190">
    <property type="match status" value="1"/>
</dbReference>
<evidence type="ECO:0000256" key="1">
    <source>
        <dbReference type="ARBA" id="ARBA00007756"/>
    </source>
</evidence>
<evidence type="ECO:0000313" key="4">
    <source>
        <dbReference type="EMBL" id="CUE91951.1"/>
    </source>
</evidence>
<organism evidence="4 5">
    <name type="scientific">Bodo saltans</name>
    <name type="common">Flagellated protozoan</name>
    <dbReference type="NCBI Taxonomy" id="75058"/>
    <lineage>
        <taxon>Eukaryota</taxon>
        <taxon>Discoba</taxon>
        <taxon>Euglenozoa</taxon>
        <taxon>Kinetoplastea</taxon>
        <taxon>Metakinetoplastina</taxon>
        <taxon>Eubodonida</taxon>
        <taxon>Bodonidae</taxon>
        <taxon>Bodo</taxon>
    </lineage>
</organism>
<dbReference type="OMA" id="LIPNMQD"/>
<dbReference type="AlphaFoldDB" id="A0A0S4INT4"/>
<gene>
    <name evidence="4" type="ORF">BSAL_57400</name>
</gene>
<dbReference type="GO" id="GO:0005634">
    <property type="term" value="C:nucleus"/>
    <property type="evidence" value="ECO:0007669"/>
    <property type="project" value="TreeGrafter"/>
</dbReference>
<keyword evidence="3" id="KW-0342">GTP-binding</keyword>
<comment type="similarity">
    <text evidence="1">Belongs to the GTR/RAG GTP-binding protein family.</text>
</comment>